<evidence type="ECO:0000256" key="10">
    <source>
        <dbReference type="ARBA" id="ARBA00022692"/>
    </source>
</evidence>
<keyword evidence="10 14" id="KW-0812">Transmembrane</keyword>
<dbReference type="InterPro" id="IPR036095">
    <property type="entry name" value="PTS_EIIB-like_sf"/>
</dbReference>
<feature type="transmembrane region" description="Helical" evidence="14">
    <location>
        <begin position="507"/>
        <end position="525"/>
    </location>
</feature>
<dbReference type="SUPFAM" id="SSF52794">
    <property type="entry name" value="PTS system IIB component-like"/>
    <property type="match status" value="1"/>
</dbReference>
<evidence type="ECO:0000256" key="7">
    <source>
        <dbReference type="ARBA" id="ARBA00022597"/>
    </source>
</evidence>
<evidence type="ECO:0000256" key="11">
    <source>
        <dbReference type="ARBA" id="ARBA00022777"/>
    </source>
</evidence>
<feature type="transmembrane region" description="Helical" evidence="14">
    <location>
        <begin position="357"/>
        <end position="375"/>
    </location>
</feature>
<dbReference type="InterPro" id="IPR050864">
    <property type="entry name" value="Bacterial_PTS_Sugar_Transport"/>
</dbReference>
<evidence type="ECO:0000259" key="15">
    <source>
        <dbReference type="PROSITE" id="PS51099"/>
    </source>
</evidence>
<evidence type="ECO:0000256" key="1">
    <source>
        <dbReference type="ARBA" id="ARBA00001401"/>
    </source>
</evidence>
<evidence type="ECO:0000259" key="16">
    <source>
        <dbReference type="PROSITE" id="PS51104"/>
    </source>
</evidence>
<dbReference type="InterPro" id="IPR013011">
    <property type="entry name" value="PTS_EIIB_2"/>
</dbReference>
<keyword evidence="9" id="KW-0598">Phosphotransferase system</keyword>
<dbReference type="RefSeq" id="WP_205158499.1">
    <property type="nucleotide sequence ID" value="NZ_JAFEUM010000004.1"/>
</dbReference>
<evidence type="ECO:0000256" key="12">
    <source>
        <dbReference type="ARBA" id="ARBA00022989"/>
    </source>
</evidence>
<dbReference type="PROSITE" id="PS51099">
    <property type="entry name" value="PTS_EIIB_TYPE_2"/>
    <property type="match status" value="1"/>
</dbReference>
<dbReference type="InterPro" id="IPR003501">
    <property type="entry name" value="PTS_EIIB_2/3"/>
</dbReference>
<feature type="transmembrane region" description="Helical" evidence="14">
    <location>
        <begin position="240"/>
        <end position="258"/>
    </location>
</feature>
<proteinExistence type="predicted"/>
<keyword evidence="18" id="KW-1185">Reference proteome</keyword>
<dbReference type="Gene3D" id="3.40.50.2300">
    <property type="match status" value="1"/>
</dbReference>
<keyword evidence="12 14" id="KW-1133">Transmembrane helix</keyword>
<dbReference type="InterPro" id="IPR003353">
    <property type="entry name" value="PTS_IIB_fruc"/>
</dbReference>
<keyword evidence="11" id="KW-0418">Kinase</keyword>
<feature type="domain" description="PTS EIIB type-2" evidence="15">
    <location>
        <begin position="1"/>
        <end position="99"/>
    </location>
</feature>
<comment type="subcellular location">
    <subcellularLocation>
        <location evidence="2">Cell inner membrane</location>
        <topology evidence="2">Multi-pass membrane protein</topology>
    </subcellularLocation>
</comment>
<keyword evidence="7" id="KW-0762">Sugar transport</keyword>
<feature type="transmembrane region" description="Helical" evidence="14">
    <location>
        <begin position="471"/>
        <end position="501"/>
    </location>
</feature>
<dbReference type="InterPro" id="IPR006327">
    <property type="entry name" value="PTS_IIC_fruc"/>
</dbReference>
<keyword evidence="13 14" id="KW-0472">Membrane</keyword>
<keyword evidence="8" id="KW-0808">Transferase</keyword>
<organism evidence="17 18">
    <name type="scientific">Vibrio ulleungensis</name>
    <dbReference type="NCBI Taxonomy" id="2807619"/>
    <lineage>
        <taxon>Bacteria</taxon>
        <taxon>Pseudomonadati</taxon>
        <taxon>Pseudomonadota</taxon>
        <taxon>Gammaproteobacteria</taxon>
        <taxon>Vibrionales</taxon>
        <taxon>Vibrionaceae</taxon>
        <taxon>Vibrio</taxon>
    </lineage>
</organism>
<dbReference type="NCBIfam" id="TIGR01427">
    <property type="entry name" value="PTS_IIC_fructo"/>
    <property type="match status" value="1"/>
</dbReference>
<feature type="transmembrane region" description="Helical" evidence="14">
    <location>
        <begin position="146"/>
        <end position="164"/>
    </location>
</feature>
<gene>
    <name evidence="17" type="ORF">JQC93_11045</name>
</gene>
<evidence type="ECO:0000313" key="18">
    <source>
        <dbReference type="Proteomes" id="UP000809621"/>
    </source>
</evidence>
<evidence type="ECO:0000313" key="17">
    <source>
        <dbReference type="EMBL" id="MBM7036937.1"/>
    </source>
</evidence>
<dbReference type="InterPro" id="IPR013014">
    <property type="entry name" value="PTS_EIIC_2"/>
</dbReference>
<evidence type="ECO:0000256" key="14">
    <source>
        <dbReference type="SAM" id="Phobius"/>
    </source>
</evidence>
<dbReference type="CDD" id="cd05569">
    <property type="entry name" value="PTS_IIB_fructose"/>
    <property type="match status" value="1"/>
</dbReference>
<evidence type="ECO:0000256" key="8">
    <source>
        <dbReference type="ARBA" id="ARBA00022679"/>
    </source>
</evidence>
<dbReference type="PROSITE" id="PS51104">
    <property type="entry name" value="PTS_EIIC_TYPE_2"/>
    <property type="match status" value="1"/>
</dbReference>
<feature type="domain" description="PTS EIIC type-2" evidence="16">
    <location>
        <begin position="135"/>
        <end position="535"/>
    </location>
</feature>
<name>A0ABS2HK81_9VIBR</name>
<reference evidence="17 18" key="1">
    <citation type="submission" date="2021-02" db="EMBL/GenBank/DDBJ databases">
        <authorList>
            <person name="Park J.-S."/>
        </authorList>
    </citation>
    <scope>NUCLEOTIDE SEQUENCE [LARGE SCALE GENOMIC DNA]</scope>
    <source>
        <strain evidence="17 18">188UL20-2</strain>
    </source>
</reference>
<keyword evidence="6" id="KW-0597">Phosphoprotein</keyword>
<feature type="transmembrane region" description="Helical" evidence="14">
    <location>
        <begin position="278"/>
        <end position="305"/>
    </location>
</feature>
<feature type="transmembrane region" description="Helical" evidence="14">
    <location>
        <begin position="317"/>
        <end position="337"/>
    </location>
</feature>
<protein>
    <recommendedName>
        <fullName evidence="3">protein-N(pi)-phosphohistidine--D-fructose phosphotransferase</fullName>
        <ecNumber evidence="3">2.7.1.202</ecNumber>
    </recommendedName>
</protein>
<dbReference type="PANTHER" id="PTHR30505">
    <property type="entry name" value="FRUCTOSE-LIKE PERMEASE"/>
    <property type="match status" value="1"/>
</dbReference>
<evidence type="ECO:0000256" key="9">
    <source>
        <dbReference type="ARBA" id="ARBA00022683"/>
    </source>
</evidence>
<dbReference type="NCBIfam" id="TIGR00829">
    <property type="entry name" value="FRU"/>
    <property type="match status" value="1"/>
</dbReference>
<dbReference type="PANTHER" id="PTHR30505:SF0">
    <property type="entry name" value="FRUCTOSE-LIKE PTS SYSTEM EIIBC COMPONENT-RELATED"/>
    <property type="match status" value="1"/>
</dbReference>
<keyword evidence="5" id="KW-1003">Cell membrane</keyword>
<comment type="caution">
    <text evidence="17">The sequence shown here is derived from an EMBL/GenBank/DDBJ whole genome shotgun (WGS) entry which is preliminary data.</text>
</comment>
<evidence type="ECO:0000256" key="13">
    <source>
        <dbReference type="ARBA" id="ARBA00023136"/>
    </source>
</evidence>
<evidence type="ECO:0000256" key="4">
    <source>
        <dbReference type="ARBA" id="ARBA00022448"/>
    </source>
</evidence>
<sequence length="541" mass="56492">MKILAITACTAGVAHTYMAAKNLEKKAIARGWEIKVEKQGANGLDGKITAQDVAEADGIIYAVDVGVVEAERFEGLTSVQGKVKDGIKAADDMLDALEEKIKAGGSKAKVSANASKFAEKEESNDNMIVSFLKLWYKGALSGVSHIIPLVIIGGLCVGLLNLFFGYDYTHLYDEAILVEYTGKTYADLGIINAAEGLANSEISAIKDEVYAAIAEPEAKAQFESSFQGIAHFLYYSTLKAFNPLLICVLAAFTAYGMVGKPGLAPGFVGGFVAVGGSFGKISIVTGGFLGGLVAGAAAALFVMLVRQIKVPQVLESVKMIIITPLLAGIATLLFMYAGPGKFFAMLNTGLVDWLTSMGTGNLLVLGFILGAMACFDMGGPVNKAAYLFCIGVGTSGDFAGDASIFYAAFTAAKCIPGMSLGIMSVVFKRFFDEEDRLAGPSTAILGFCGITEGAIPYAVKDPMRIIPAHMIGGGIAAALILSSKITIGTVAGGAVFMLPVIGNPMAWLAYFVIGIAVSMALTIGLKMVAQNKEKKLATAKA</sequence>
<dbReference type="Pfam" id="PF02302">
    <property type="entry name" value="PTS_IIB"/>
    <property type="match status" value="1"/>
</dbReference>
<comment type="catalytic activity">
    <reaction evidence="1">
        <text>D-fructose(out) + N(pros)-phospho-L-histidyl-[protein] = D-fructose 1-phosphate(in) + L-histidyl-[protein]</text>
        <dbReference type="Rhea" id="RHEA:49252"/>
        <dbReference type="Rhea" id="RHEA-COMP:9745"/>
        <dbReference type="Rhea" id="RHEA-COMP:9746"/>
        <dbReference type="ChEBI" id="CHEBI:29979"/>
        <dbReference type="ChEBI" id="CHEBI:37721"/>
        <dbReference type="ChEBI" id="CHEBI:58674"/>
        <dbReference type="ChEBI" id="CHEBI:64837"/>
        <dbReference type="EC" id="2.7.1.202"/>
    </reaction>
</comment>
<evidence type="ECO:0000256" key="3">
    <source>
        <dbReference type="ARBA" id="ARBA00012799"/>
    </source>
</evidence>
<accession>A0ABS2HK81</accession>
<dbReference type="EMBL" id="JAFEUM010000004">
    <property type="protein sequence ID" value="MBM7036937.1"/>
    <property type="molecule type" value="Genomic_DNA"/>
</dbReference>
<feature type="transmembrane region" description="Helical" evidence="14">
    <location>
        <begin position="439"/>
        <end position="459"/>
    </location>
</feature>
<evidence type="ECO:0000256" key="6">
    <source>
        <dbReference type="ARBA" id="ARBA00022553"/>
    </source>
</evidence>
<evidence type="ECO:0000256" key="2">
    <source>
        <dbReference type="ARBA" id="ARBA00004429"/>
    </source>
</evidence>
<dbReference type="Proteomes" id="UP000809621">
    <property type="component" value="Unassembled WGS sequence"/>
</dbReference>
<keyword evidence="4" id="KW-0813">Transport</keyword>
<feature type="transmembrane region" description="Helical" evidence="14">
    <location>
        <begin position="404"/>
        <end position="427"/>
    </location>
</feature>
<dbReference type="EC" id="2.7.1.202" evidence="3"/>
<evidence type="ECO:0000256" key="5">
    <source>
        <dbReference type="ARBA" id="ARBA00022475"/>
    </source>
</evidence>